<sequence>KSQSGLTGSHYGAFKEEKIGYLWKDRQIVPCRKRTEYLWNQKAEHRTSMLETPTPEHRTSMPETPTPGRQINN</sequence>
<dbReference type="EMBL" id="HACG01006207">
    <property type="protein sequence ID" value="CEK53072.1"/>
    <property type="molecule type" value="Transcribed_RNA"/>
</dbReference>
<feature type="non-terminal residue" evidence="2">
    <location>
        <position position="1"/>
    </location>
</feature>
<evidence type="ECO:0000313" key="2">
    <source>
        <dbReference type="EMBL" id="CEK53072.1"/>
    </source>
</evidence>
<dbReference type="AlphaFoldDB" id="A0A0B6Y9Q6"/>
<name>A0A0B6Y9Q6_9EUPU</name>
<protein>
    <submittedName>
        <fullName evidence="2">Uncharacterized protein</fullName>
    </submittedName>
</protein>
<accession>A0A0B6Y9Q6</accession>
<gene>
    <name evidence="2" type="primary">ORF18976</name>
</gene>
<feature type="compositionally biased region" description="Basic and acidic residues" evidence="1">
    <location>
        <begin position="46"/>
        <end position="60"/>
    </location>
</feature>
<reference evidence="2" key="1">
    <citation type="submission" date="2014-12" db="EMBL/GenBank/DDBJ databases">
        <title>Insight into the proteome of Arion vulgaris.</title>
        <authorList>
            <person name="Aradska J."/>
            <person name="Bulat T."/>
            <person name="Smidak R."/>
            <person name="Sarate P."/>
            <person name="Gangsoo J."/>
            <person name="Sialana F."/>
            <person name="Bilban M."/>
            <person name="Lubec G."/>
        </authorList>
    </citation>
    <scope>NUCLEOTIDE SEQUENCE</scope>
    <source>
        <tissue evidence="2">Skin</tissue>
    </source>
</reference>
<evidence type="ECO:0000256" key="1">
    <source>
        <dbReference type="SAM" id="MobiDB-lite"/>
    </source>
</evidence>
<proteinExistence type="predicted"/>
<organism evidence="2">
    <name type="scientific">Arion vulgaris</name>
    <dbReference type="NCBI Taxonomy" id="1028688"/>
    <lineage>
        <taxon>Eukaryota</taxon>
        <taxon>Metazoa</taxon>
        <taxon>Spiralia</taxon>
        <taxon>Lophotrochozoa</taxon>
        <taxon>Mollusca</taxon>
        <taxon>Gastropoda</taxon>
        <taxon>Heterobranchia</taxon>
        <taxon>Euthyneura</taxon>
        <taxon>Panpulmonata</taxon>
        <taxon>Eupulmonata</taxon>
        <taxon>Stylommatophora</taxon>
        <taxon>Helicina</taxon>
        <taxon>Arionoidea</taxon>
        <taxon>Arionidae</taxon>
        <taxon>Arion</taxon>
    </lineage>
</organism>
<feature type="compositionally biased region" description="Polar residues" evidence="1">
    <location>
        <begin position="61"/>
        <end position="73"/>
    </location>
</feature>
<feature type="region of interest" description="Disordered" evidence="1">
    <location>
        <begin position="46"/>
        <end position="73"/>
    </location>
</feature>